<gene>
    <name evidence="2" type="ORF">ACFPN2_09630</name>
</gene>
<proteinExistence type="predicted"/>
<sequence>MLPLRLAIFAGVFGIAFAGLFWLLGNLSEPELLRSKKAVVVKGCDPIEDEDAARVCPQLFCQKHLLDTKAFELRYRFDVTVDKRAGGEHLIGGTAKPFVAKPGDGPARSFLCVLQGTRVVSSQALSADELRELSSLVSATDPEH</sequence>
<dbReference type="EMBL" id="JBHSDU010000003">
    <property type="protein sequence ID" value="MFC4309340.1"/>
    <property type="molecule type" value="Genomic_DNA"/>
</dbReference>
<dbReference type="Proteomes" id="UP001595904">
    <property type="component" value="Unassembled WGS sequence"/>
</dbReference>
<evidence type="ECO:0000313" key="3">
    <source>
        <dbReference type="Proteomes" id="UP001595904"/>
    </source>
</evidence>
<dbReference type="RefSeq" id="WP_380596396.1">
    <property type="nucleotide sequence ID" value="NZ_JBHSDU010000003.1"/>
</dbReference>
<feature type="transmembrane region" description="Helical" evidence="1">
    <location>
        <begin position="6"/>
        <end position="27"/>
    </location>
</feature>
<protein>
    <submittedName>
        <fullName evidence="2">Uncharacterized protein</fullName>
    </submittedName>
</protein>
<evidence type="ECO:0000256" key="1">
    <source>
        <dbReference type="SAM" id="Phobius"/>
    </source>
</evidence>
<keyword evidence="1" id="KW-1133">Transmembrane helix</keyword>
<keyword evidence="1" id="KW-0812">Transmembrane</keyword>
<accession>A0ABV8SPN8</accession>
<keyword evidence="1" id="KW-0472">Membrane</keyword>
<evidence type="ECO:0000313" key="2">
    <source>
        <dbReference type="EMBL" id="MFC4309340.1"/>
    </source>
</evidence>
<keyword evidence="3" id="KW-1185">Reference proteome</keyword>
<reference evidence="3" key="1">
    <citation type="journal article" date="2019" name="Int. J. Syst. Evol. Microbiol.">
        <title>The Global Catalogue of Microorganisms (GCM) 10K type strain sequencing project: providing services to taxonomists for standard genome sequencing and annotation.</title>
        <authorList>
            <consortium name="The Broad Institute Genomics Platform"/>
            <consortium name="The Broad Institute Genome Sequencing Center for Infectious Disease"/>
            <person name="Wu L."/>
            <person name="Ma J."/>
        </authorList>
    </citation>
    <scope>NUCLEOTIDE SEQUENCE [LARGE SCALE GENOMIC DNA]</scope>
    <source>
        <strain evidence="3">CGMCC 1.10759</strain>
    </source>
</reference>
<comment type="caution">
    <text evidence="2">The sequence shown here is derived from an EMBL/GenBank/DDBJ whole genome shotgun (WGS) entry which is preliminary data.</text>
</comment>
<name>A0ABV8SPN8_9GAMM</name>
<organism evidence="2 3">
    <name type="scientific">Steroidobacter flavus</name>
    <dbReference type="NCBI Taxonomy" id="1842136"/>
    <lineage>
        <taxon>Bacteria</taxon>
        <taxon>Pseudomonadati</taxon>
        <taxon>Pseudomonadota</taxon>
        <taxon>Gammaproteobacteria</taxon>
        <taxon>Steroidobacterales</taxon>
        <taxon>Steroidobacteraceae</taxon>
        <taxon>Steroidobacter</taxon>
    </lineage>
</organism>